<dbReference type="Proteomes" id="UP001244640">
    <property type="component" value="Unassembled WGS sequence"/>
</dbReference>
<reference evidence="1 2" key="1">
    <citation type="submission" date="2023-07" db="EMBL/GenBank/DDBJ databases">
        <title>Functional and genomic diversity of the sorghum phyllosphere microbiome.</title>
        <authorList>
            <person name="Shade A."/>
        </authorList>
    </citation>
    <scope>NUCLEOTIDE SEQUENCE [LARGE SCALE GENOMIC DNA]</scope>
    <source>
        <strain evidence="1 2">SORGH_AS_0892</strain>
    </source>
</reference>
<dbReference type="EMBL" id="JAUTBA010000001">
    <property type="protein sequence ID" value="MDQ1148192.1"/>
    <property type="molecule type" value="Genomic_DNA"/>
</dbReference>
<proteinExistence type="predicted"/>
<gene>
    <name evidence="1" type="ORF">QE382_000176</name>
</gene>
<protein>
    <recommendedName>
        <fullName evidence="3">Transposase</fullName>
    </recommendedName>
</protein>
<keyword evidence="2" id="KW-1185">Reference proteome</keyword>
<accession>A0ABU0TZQ8</accession>
<dbReference type="RefSeq" id="WP_209577216.1">
    <property type="nucleotide sequence ID" value="NZ_JAUTBA010000001.1"/>
</dbReference>
<evidence type="ECO:0000313" key="1">
    <source>
        <dbReference type="EMBL" id="MDQ1148192.1"/>
    </source>
</evidence>
<comment type="caution">
    <text evidence="1">The sequence shown here is derived from an EMBL/GenBank/DDBJ whole genome shotgun (WGS) entry which is preliminary data.</text>
</comment>
<organism evidence="1 2">
    <name type="scientific">Sphingobacterium zeae</name>
    <dbReference type="NCBI Taxonomy" id="1776859"/>
    <lineage>
        <taxon>Bacteria</taxon>
        <taxon>Pseudomonadati</taxon>
        <taxon>Bacteroidota</taxon>
        <taxon>Sphingobacteriia</taxon>
        <taxon>Sphingobacteriales</taxon>
        <taxon>Sphingobacteriaceae</taxon>
        <taxon>Sphingobacterium</taxon>
    </lineage>
</organism>
<evidence type="ECO:0000313" key="2">
    <source>
        <dbReference type="Proteomes" id="UP001244640"/>
    </source>
</evidence>
<evidence type="ECO:0008006" key="3">
    <source>
        <dbReference type="Google" id="ProtNLM"/>
    </source>
</evidence>
<name>A0ABU0TZQ8_9SPHI</name>
<sequence>MKTKRETENLGEPKPPFKERLQMAVSSILEGRFFIEEAVEQYNILPSSIIQELRRIQKLKKASCPPKKKNK</sequence>